<proteinExistence type="predicted"/>
<evidence type="ECO:0000256" key="1">
    <source>
        <dbReference type="SAM" id="MobiDB-lite"/>
    </source>
</evidence>
<organism evidence="2">
    <name type="scientific">Anguilla anguilla</name>
    <name type="common">European freshwater eel</name>
    <name type="synonym">Muraena anguilla</name>
    <dbReference type="NCBI Taxonomy" id="7936"/>
    <lineage>
        <taxon>Eukaryota</taxon>
        <taxon>Metazoa</taxon>
        <taxon>Chordata</taxon>
        <taxon>Craniata</taxon>
        <taxon>Vertebrata</taxon>
        <taxon>Euteleostomi</taxon>
        <taxon>Actinopterygii</taxon>
        <taxon>Neopterygii</taxon>
        <taxon>Teleostei</taxon>
        <taxon>Anguilliformes</taxon>
        <taxon>Anguillidae</taxon>
        <taxon>Anguilla</taxon>
    </lineage>
</organism>
<evidence type="ECO:0000313" key="2">
    <source>
        <dbReference type="EMBL" id="JAH96720.1"/>
    </source>
</evidence>
<protein>
    <submittedName>
        <fullName evidence="2">Uncharacterized protein</fullName>
    </submittedName>
</protein>
<reference evidence="2" key="1">
    <citation type="submission" date="2014-11" db="EMBL/GenBank/DDBJ databases">
        <authorList>
            <person name="Amaro Gonzalez C."/>
        </authorList>
    </citation>
    <scope>NUCLEOTIDE SEQUENCE</scope>
</reference>
<name>A0A0E9X4A0_ANGAN</name>
<dbReference type="AlphaFoldDB" id="A0A0E9X4A0"/>
<accession>A0A0E9X4A0</accession>
<sequence>MQGINTVSYCAVEQETTLTAKNSHFSPPKSHLQKKQQTSEKTKLSIPNRFPMIKQLFFFLKNKKITILSSMIIITTQSYSHIFTIMY</sequence>
<dbReference type="EMBL" id="GBXM01011857">
    <property type="protein sequence ID" value="JAH96720.1"/>
    <property type="molecule type" value="Transcribed_RNA"/>
</dbReference>
<feature type="region of interest" description="Disordered" evidence="1">
    <location>
        <begin position="20"/>
        <end position="42"/>
    </location>
</feature>
<reference evidence="2" key="2">
    <citation type="journal article" date="2015" name="Fish Shellfish Immunol.">
        <title>Early steps in the European eel (Anguilla anguilla)-Vibrio vulnificus interaction in the gills: Role of the RtxA13 toxin.</title>
        <authorList>
            <person name="Callol A."/>
            <person name="Pajuelo D."/>
            <person name="Ebbesson L."/>
            <person name="Teles M."/>
            <person name="MacKenzie S."/>
            <person name="Amaro C."/>
        </authorList>
    </citation>
    <scope>NUCLEOTIDE SEQUENCE</scope>
</reference>